<proteinExistence type="predicted"/>
<reference evidence="2" key="1">
    <citation type="journal article" date="2019" name="Int. J. Syst. Evol. Microbiol.">
        <title>The Global Catalogue of Microorganisms (GCM) 10K type strain sequencing project: providing services to taxonomists for standard genome sequencing and annotation.</title>
        <authorList>
            <consortium name="The Broad Institute Genomics Platform"/>
            <consortium name="The Broad Institute Genome Sequencing Center for Infectious Disease"/>
            <person name="Wu L."/>
            <person name="Ma J."/>
        </authorList>
    </citation>
    <scope>NUCLEOTIDE SEQUENCE [LARGE SCALE GENOMIC DNA]</scope>
    <source>
        <strain evidence="2">JCM 5062</strain>
    </source>
</reference>
<keyword evidence="2" id="KW-1185">Reference proteome</keyword>
<organism evidence="1 2">
    <name type="scientific">Streptomyces gobitricini</name>
    <dbReference type="NCBI Taxonomy" id="68211"/>
    <lineage>
        <taxon>Bacteria</taxon>
        <taxon>Bacillati</taxon>
        <taxon>Actinomycetota</taxon>
        <taxon>Actinomycetes</taxon>
        <taxon>Kitasatosporales</taxon>
        <taxon>Streptomycetaceae</taxon>
        <taxon>Streptomyces</taxon>
    </lineage>
</organism>
<evidence type="ECO:0000313" key="1">
    <source>
        <dbReference type="EMBL" id="GAA2514741.1"/>
    </source>
</evidence>
<accession>A0ABP6ACX1</accession>
<name>A0ABP6ACX1_9ACTN</name>
<protein>
    <submittedName>
        <fullName evidence="1">Uncharacterized protein</fullName>
    </submittedName>
</protein>
<dbReference type="EMBL" id="BAAASR010000040">
    <property type="protein sequence ID" value="GAA2514741.1"/>
    <property type="molecule type" value="Genomic_DNA"/>
</dbReference>
<sequence length="99" mass="10876">MTQGRRVDPVQILIRVGDTDPDLGGNEEAYQEWVYLAREAGWDVVESPGFQGPGGGGTECGRVEIEGLAYRVHYGLRARLDLPDGETVLTYAAWAEPVR</sequence>
<evidence type="ECO:0000313" key="2">
    <source>
        <dbReference type="Proteomes" id="UP001499942"/>
    </source>
</evidence>
<gene>
    <name evidence="1" type="ORF">GCM10010393_54840</name>
</gene>
<dbReference type="Proteomes" id="UP001499942">
    <property type="component" value="Unassembled WGS sequence"/>
</dbReference>
<comment type="caution">
    <text evidence="1">The sequence shown here is derived from an EMBL/GenBank/DDBJ whole genome shotgun (WGS) entry which is preliminary data.</text>
</comment>